<name>A0A0D2YD44_FUSOF</name>
<evidence type="ECO:0000313" key="2">
    <source>
        <dbReference type="EnsemblFungi" id="FOXG_14226P0"/>
    </source>
</evidence>
<evidence type="ECO:0000256" key="1">
    <source>
        <dbReference type="SAM" id="MobiDB-lite"/>
    </source>
</evidence>
<sequence>MICTPLAPAPMTAILLPLMEGSFSGQAEEWWISPWNLSKPFQAGKFGFEEVPTALTSHLHLGNALSMSKNSKSRELRIHTRAFRGQLEPPDTAASRSLANSKGLLEIGKT</sequence>
<dbReference type="EnsemblFungi" id="FOXG_14226T0">
    <property type="protein sequence ID" value="FOXG_14226P0"/>
    <property type="gene ID" value="FOXG_14226"/>
</dbReference>
<evidence type="ECO:0000313" key="3">
    <source>
        <dbReference type="Proteomes" id="UP000002489"/>
    </source>
</evidence>
<proteinExistence type="predicted"/>
<accession>A0A0D2YD44</accession>
<organism evidence="2 3">
    <name type="scientific">Fusarium oxysporum (strain Fo5176)</name>
    <name type="common">Fusarium vascular wilt</name>
    <dbReference type="NCBI Taxonomy" id="660025"/>
    <lineage>
        <taxon>Eukaryota</taxon>
        <taxon>Fungi</taxon>
        <taxon>Dikarya</taxon>
        <taxon>Ascomycota</taxon>
        <taxon>Pezizomycotina</taxon>
        <taxon>Sordariomycetes</taxon>
        <taxon>Hypocreomycetidae</taxon>
        <taxon>Hypocreales</taxon>
        <taxon>Nectriaceae</taxon>
        <taxon>Fusarium</taxon>
        <taxon>Fusarium oxysporum species complex</taxon>
    </lineage>
</organism>
<reference evidence="2" key="2">
    <citation type="submission" date="2025-08" db="UniProtKB">
        <authorList>
            <consortium name="EnsemblFungi"/>
        </authorList>
    </citation>
    <scope>IDENTIFICATION</scope>
    <source>
        <strain evidence="2">4287 / CBS 123668 / FGSC 9935 / NRRL 34936</strain>
    </source>
</reference>
<dbReference type="Proteomes" id="UP000002489">
    <property type="component" value="Unassembled WGS sequence"/>
</dbReference>
<dbReference type="AlphaFoldDB" id="A0A0D2YD44"/>
<protein>
    <submittedName>
        <fullName evidence="2">Uncharacterized protein</fullName>
    </submittedName>
</protein>
<feature type="region of interest" description="Disordered" evidence="1">
    <location>
        <begin position="85"/>
        <end position="110"/>
    </location>
</feature>
<reference evidence="3" key="1">
    <citation type="journal article" date="2012" name="Mol. Plant Microbe Interact.">
        <title>A highly conserved effector in Fusarium oxysporum is required for full virulence on Arabidopsis.</title>
        <authorList>
            <person name="Thatcher L.F."/>
            <person name="Gardiner D.M."/>
            <person name="Kazan K."/>
            <person name="Manners J."/>
        </authorList>
    </citation>
    <scope>NUCLEOTIDE SEQUENCE [LARGE SCALE GENOMIC DNA]</scope>
    <source>
        <strain evidence="3">Fo5176</strain>
    </source>
</reference>